<dbReference type="InterPro" id="IPR009057">
    <property type="entry name" value="Homeodomain-like_sf"/>
</dbReference>
<dbReference type="SUPFAM" id="SSF46689">
    <property type="entry name" value="Homeodomain-like"/>
    <property type="match status" value="2"/>
</dbReference>
<keyword evidence="2" id="KW-0238">DNA-binding</keyword>
<dbReference type="PRINTS" id="PR00032">
    <property type="entry name" value="HTHARAC"/>
</dbReference>
<sequence>MKEFEYEFAESLYYTASEFEKKGGIWPIRAGRNQAKPGYAIGPKIIECYSIHFVAEGAVEFEFKGGAATLEAGDLFCLYPHHKYRYELGKGGTAPLRMYWLAFNGPQAPYLLDRLGISRERPYLRGRLTPDTEAALQETLRFIRSGNAGEECLLSASIYRIFGALHDPSACEQSDKGEEKWTARTLNHMHTHYMEGITVADVVRVAGVHRSHLYGELTRLTGMGPQQYLTKLRMERAAEMLQLRAYSITEIALSLGYPELYSFSRAFCKHYGMPPSRYPRDKGMD</sequence>
<evidence type="ECO:0000256" key="2">
    <source>
        <dbReference type="ARBA" id="ARBA00023125"/>
    </source>
</evidence>
<dbReference type="Pfam" id="PF02311">
    <property type="entry name" value="AraC_binding"/>
    <property type="match status" value="1"/>
</dbReference>
<keyword evidence="6" id="KW-1185">Reference proteome</keyword>
<dbReference type="OrthoDB" id="2638442at2"/>
<comment type="caution">
    <text evidence="5">The sequence shown here is derived from an EMBL/GenBank/DDBJ whole genome shotgun (WGS) entry which is preliminary data.</text>
</comment>
<name>A0A7X4YQK5_9BACL</name>
<evidence type="ECO:0000256" key="3">
    <source>
        <dbReference type="ARBA" id="ARBA00023163"/>
    </source>
</evidence>
<dbReference type="PANTHER" id="PTHR43280">
    <property type="entry name" value="ARAC-FAMILY TRANSCRIPTIONAL REGULATOR"/>
    <property type="match status" value="1"/>
</dbReference>
<dbReference type="InterPro" id="IPR037923">
    <property type="entry name" value="HTH-like"/>
</dbReference>
<dbReference type="SUPFAM" id="SSF51215">
    <property type="entry name" value="Regulatory protein AraC"/>
    <property type="match status" value="1"/>
</dbReference>
<proteinExistence type="predicted"/>
<dbReference type="InterPro" id="IPR018060">
    <property type="entry name" value="HTH_AraC"/>
</dbReference>
<dbReference type="InterPro" id="IPR020449">
    <property type="entry name" value="Tscrpt_reg_AraC-type_HTH"/>
</dbReference>
<feature type="domain" description="HTH araC/xylS-type" evidence="4">
    <location>
        <begin position="183"/>
        <end position="281"/>
    </location>
</feature>
<evidence type="ECO:0000313" key="5">
    <source>
        <dbReference type="EMBL" id="NBC70730.1"/>
    </source>
</evidence>
<evidence type="ECO:0000313" key="6">
    <source>
        <dbReference type="Proteomes" id="UP000558113"/>
    </source>
</evidence>
<keyword evidence="3" id="KW-0804">Transcription</keyword>
<dbReference type="InterPro" id="IPR003313">
    <property type="entry name" value="AraC-bd"/>
</dbReference>
<evidence type="ECO:0000256" key="1">
    <source>
        <dbReference type="ARBA" id="ARBA00023015"/>
    </source>
</evidence>
<dbReference type="Proteomes" id="UP000558113">
    <property type="component" value="Unassembled WGS sequence"/>
</dbReference>
<dbReference type="GO" id="GO:0003700">
    <property type="term" value="F:DNA-binding transcription factor activity"/>
    <property type="evidence" value="ECO:0007669"/>
    <property type="project" value="InterPro"/>
</dbReference>
<dbReference type="PROSITE" id="PS01124">
    <property type="entry name" value="HTH_ARAC_FAMILY_2"/>
    <property type="match status" value="1"/>
</dbReference>
<reference evidence="5 6" key="1">
    <citation type="submission" date="2020-01" db="EMBL/GenBank/DDBJ databases">
        <title>Paenibacillus soybeanensis sp. nov. isolated from the nodules of soybean (Glycine max(L.) Merr).</title>
        <authorList>
            <person name="Wang H."/>
        </authorList>
    </citation>
    <scope>NUCLEOTIDE SEQUENCE [LARGE SCALE GENOMIC DNA]</scope>
    <source>
        <strain evidence="5 6">DSM 23054</strain>
    </source>
</reference>
<evidence type="ECO:0000259" key="4">
    <source>
        <dbReference type="PROSITE" id="PS01124"/>
    </source>
</evidence>
<protein>
    <submittedName>
        <fullName evidence="5">Helix-turn-helix domain-containing protein</fullName>
    </submittedName>
</protein>
<dbReference type="SMART" id="SM00342">
    <property type="entry name" value="HTH_ARAC"/>
    <property type="match status" value="1"/>
</dbReference>
<dbReference type="PANTHER" id="PTHR43280:SF11">
    <property type="entry name" value="RCS-SPECIFIC HTH-TYPE TRANSCRIPTIONAL ACTIVATOR RCLR"/>
    <property type="match status" value="1"/>
</dbReference>
<dbReference type="EMBL" id="JAAAMU010000008">
    <property type="protein sequence ID" value="NBC70730.1"/>
    <property type="molecule type" value="Genomic_DNA"/>
</dbReference>
<keyword evidence="1" id="KW-0805">Transcription regulation</keyword>
<dbReference type="RefSeq" id="WP_161699972.1">
    <property type="nucleotide sequence ID" value="NZ_JAAAMU010000008.1"/>
</dbReference>
<organism evidence="5 6">
    <name type="scientific">Paenibacillus sacheonensis</name>
    <dbReference type="NCBI Taxonomy" id="742054"/>
    <lineage>
        <taxon>Bacteria</taxon>
        <taxon>Bacillati</taxon>
        <taxon>Bacillota</taxon>
        <taxon>Bacilli</taxon>
        <taxon>Bacillales</taxon>
        <taxon>Paenibacillaceae</taxon>
        <taxon>Paenibacillus</taxon>
    </lineage>
</organism>
<accession>A0A7X4YQK5</accession>
<gene>
    <name evidence="5" type="ORF">GT003_17145</name>
</gene>
<dbReference type="Pfam" id="PF12833">
    <property type="entry name" value="HTH_18"/>
    <property type="match status" value="1"/>
</dbReference>
<dbReference type="AlphaFoldDB" id="A0A7X4YQK5"/>
<dbReference type="Gene3D" id="1.10.10.60">
    <property type="entry name" value="Homeodomain-like"/>
    <property type="match status" value="1"/>
</dbReference>
<dbReference type="GO" id="GO:0043565">
    <property type="term" value="F:sequence-specific DNA binding"/>
    <property type="evidence" value="ECO:0007669"/>
    <property type="project" value="InterPro"/>
</dbReference>